<protein>
    <submittedName>
        <fullName evidence="1">Uncharacterized protein</fullName>
    </submittedName>
</protein>
<gene>
    <name evidence="1" type="ORF">Ciccas_000170</name>
</gene>
<organism evidence="1 2">
    <name type="scientific">Cichlidogyrus casuarinus</name>
    <dbReference type="NCBI Taxonomy" id="1844966"/>
    <lineage>
        <taxon>Eukaryota</taxon>
        <taxon>Metazoa</taxon>
        <taxon>Spiralia</taxon>
        <taxon>Lophotrochozoa</taxon>
        <taxon>Platyhelminthes</taxon>
        <taxon>Monogenea</taxon>
        <taxon>Monopisthocotylea</taxon>
        <taxon>Dactylogyridea</taxon>
        <taxon>Ancyrocephalidae</taxon>
        <taxon>Cichlidogyrus</taxon>
    </lineage>
</organism>
<dbReference type="Proteomes" id="UP001626550">
    <property type="component" value="Unassembled WGS sequence"/>
</dbReference>
<name>A0ABD2QNN5_9PLAT</name>
<evidence type="ECO:0000313" key="2">
    <source>
        <dbReference type="Proteomes" id="UP001626550"/>
    </source>
</evidence>
<reference evidence="1 2" key="1">
    <citation type="submission" date="2024-11" db="EMBL/GenBank/DDBJ databases">
        <title>Adaptive evolution of stress response genes in parasites aligns with host niche diversity.</title>
        <authorList>
            <person name="Hahn C."/>
            <person name="Resl P."/>
        </authorList>
    </citation>
    <scope>NUCLEOTIDE SEQUENCE [LARGE SCALE GENOMIC DNA]</scope>
    <source>
        <strain evidence="1">EGGRZ-B1_66</strain>
        <tissue evidence="1">Body</tissue>
    </source>
</reference>
<comment type="caution">
    <text evidence="1">The sequence shown here is derived from an EMBL/GenBank/DDBJ whole genome shotgun (WGS) entry which is preliminary data.</text>
</comment>
<proteinExistence type="predicted"/>
<dbReference type="AlphaFoldDB" id="A0ABD2QNN5"/>
<evidence type="ECO:0000313" key="1">
    <source>
        <dbReference type="EMBL" id="KAL3321137.1"/>
    </source>
</evidence>
<sequence>MSLGQMDLSSMSIASNTISVAPGENALFYLDVILSPETCSFYRFSFAISGSSSWAASLSTVRLASTDLECFSSNTLQVTQK</sequence>
<accession>A0ABD2QNN5</accession>
<dbReference type="EMBL" id="JBJKFK010000009">
    <property type="protein sequence ID" value="KAL3321137.1"/>
    <property type="molecule type" value="Genomic_DNA"/>
</dbReference>
<keyword evidence="2" id="KW-1185">Reference proteome</keyword>